<evidence type="ECO:0000256" key="17">
    <source>
        <dbReference type="SAM" id="Phobius"/>
    </source>
</evidence>
<keyword evidence="8 17" id="KW-0812">Transmembrane</keyword>
<evidence type="ECO:0000256" key="16">
    <source>
        <dbReference type="ARBA" id="ARBA00032550"/>
    </source>
</evidence>
<evidence type="ECO:0000256" key="11">
    <source>
        <dbReference type="ARBA" id="ARBA00022982"/>
    </source>
</evidence>
<dbReference type="EMBL" id="UFQS01001170">
    <property type="protein sequence ID" value="SSX09345.1"/>
    <property type="molecule type" value="Genomic_DNA"/>
</dbReference>
<keyword evidence="12 17" id="KW-1133">Transmembrane helix</keyword>
<protein>
    <recommendedName>
        <fullName evidence="5">NADH dehydrogenase [ubiquinone] 1 beta subcomplex subunit 5, mitochondrial</fullName>
    </recommendedName>
    <alternativeName>
        <fullName evidence="16">Complex I-SGDH</fullName>
    </alternativeName>
    <alternativeName>
        <fullName evidence="15">NADH-ubiquinone oxidoreductase SGDH subunit</fullName>
    </alternativeName>
</protein>
<keyword evidence="11" id="KW-0249">Electron transport</keyword>
<dbReference type="VEuPathDB" id="VectorBase:CSON001082"/>
<feature type="transmembrane region" description="Helical" evidence="17">
    <location>
        <begin position="61"/>
        <end position="83"/>
    </location>
</feature>
<evidence type="ECO:0000256" key="1">
    <source>
        <dbReference type="ARBA" id="ARBA00003195"/>
    </source>
</evidence>
<reference evidence="20" key="2">
    <citation type="submission" date="2018-07" db="EMBL/GenBank/DDBJ databases">
        <authorList>
            <person name="Quirk P.G."/>
            <person name="Krulwich T.A."/>
        </authorList>
    </citation>
    <scope>NUCLEOTIDE SEQUENCE</scope>
</reference>
<keyword evidence="7" id="KW-0679">Respiratory chain</keyword>
<evidence type="ECO:0000256" key="14">
    <source>
        <dbReference type="ARBA" id="ARBA00023136"/>
    </source>
</evidence>
<dbReference type="EMBL" id="UFQT01001170">
    <property type="protein sequence ID" value="SSX29247.1"/>
    <property type="molecule type" value="Genomic_DNA"/>
</dbReference>
<evidence type="ECO:0000256" key="15">
    <source>
        <dbReference type="ARBA" id="ARBA00032395"/>
    </source>
</evidence>
<evidence type="ECO:0000256" key="9">
    <source>
        <dbReference type="ARBA" id="ARBA00022792"/>
    </source>
</evidence>
<comment type="similarity">
    <text evidence="3">Belongs to the complex I NDUFB5 subunit family.</text>
</comment>
<dbReference type="EMBL" id="UFQT01000773">
    <property type="protein sequence ID" value="SSX27127.1"/>
    <property type="molecule type" value="Genomic_DNA"/>
</dbReference>
<gene>
    <name evidence="18" type="primary">CSON014196</name>
    <name evidence="19" type="synonym">CSON001082</name>
</gene>
<dbReference type="PANTHER" id="PTHR13178:SF0">
    <property type="entry name" value="NADH DEHYDROGENASE [UBIQUINONE] 1 BETA SUBCOMPLEX SUBUNIT 5, MITOCHONDRIAL"/>
    <property type="match status" value="1"/>
</dbReference>
<dbReference type="InterPro" id="IPR019173">
    <property type="entry name" value="NADH_UbQ_OxRdtase_B5_su"/>
</dbReference>
<evidence type="ECO:0000256" key="8">
    <source>
        <dbReference type="ARBA" id="ARBA00022692"/>
    </source>
</evidence>
<evidence type="ECO:0000256" key="7">
    <source>
        <dbReference type="ARBA" id="ARBA00022660"/>
    </source>
</evidence>
<reference evidence="18" key="1">
    <citation type="submission" date="2018-04" db="EMBL/GenBank/DDBJ databases">
        <authorList>
            <person name="Go L.Y."/>
            <person name="Mitchell J.A."/>
        </authorList>
    </citation>
    <scope>NUCLEOTIDE SEQUENCE</scope>
    <source>
        <tissue evidence="18">Whole organism</tissue>
    </source>
</reference>
<keyword evidence="9" id="KW-0999">Mitochondrion inner membrane</keyword>
<evidence type="ECO:0000256" key="2">
    <source>
        <dbReference type="ARBA" id="ARBA00004434"/>
    </source>
</evidence>
<evidence type="ECO:0000256" key="12">
    <source>
        <dbReference type="ARBA" id="ARBA00022989"/>
    </source>
</evidence>
<evidence type="ECO:0000256" key="3">
    <source>
        <dbReference type="ARBA" id="ARBA00007152"/>
    </source>
</evidence>
<keyword evidence="6" id="KW-0813">Transport</keyword>
<evidence type="ECO:0000313" key="18">
    <source>
        <dbReference type="EMBL" id="SSX06782.1"/>
    </source>
</evidence>
<accession>A0A336KRR0</accession>
<dbReference type="EMBL" id="UFQS01000773">
    <property type="protein sequence ID" value="SSX06782.1"/>
    <property type="molecule type" value="Genomic_DNA"/>
</dbReference>
<evidence type="ECO:0000313" key="19">
    <source>
        <dbReference type="EMBL" id="SSX09345.1"/>
    </source>
</evidence>
<comment type="subunit">
    <text evidence="4">Complex I is composed of 45 different subunits.</text>
</comment>
<evidence type="ECO:0000313" key="20">
    <source>
        <dbReference type="EMBL" id="SSX27127.1"/>
    </source>
</evidence>
<evidence type="ECO:0000256" key="5">
    <source>
        <dbReference type="ARBA" id="ARBA00015175"/>
    </source>
</evidence>
<evidence type="ECO:0000256" key="6">
    <source>
        <dbReference type="ARBA" id="ARBA00022448"/>
    </source>
</evidence>
<name>A0A336KRR0_CULSO</name>
<dbReference type="VEuPathDB" id="VectorBase:CSON014196"/>
<proteinExistence type="inferred from homology"/>
<sequence length="186" mass="22303">MVVFSRIIGSKINAANTFSRLFAKKEPVKNGLIQLRQMSGHEDHMIVRPSRFQWDKFKDLLHYYVMVGLIPVTAIILYSNIFVGPATLTEIPENYEPKHWEYHRHPITRFLARYWYNPPQQEYEKMCHALYEENEKAQMRLLDRKVKAKMAELQDYDAYYYIPVTAKYLRYQKKITKYQEDNLLGD</sequence>
<organism evidence="18">
    <name type="scientific">Culicoides sonorensis</name>
    <name type="common">Biting midge</name>
    <dbReference type="NCBI Taxonomy" id="179676"/>
    <lineage>
        <taxon>Eukaryota</taxon>
        <taxon>Metazoa</taxon>
        <taxon>Ecdysozoa</taxon>
        <taxon>Arthropoda</taxon>
        <taxon>Hexapoda</taxon>
        <taxon>Insecta</taxon>
        <taxon>Pterygota</taxon>
        <taxon>Neoptera</taxon>
        <taxon>Endopterygota</taxon>
        <taxon>Diptera</taxon>
        <taxon>Nematocera</taxon>
        <taxon>Chironomoidea</taxon>
        <taxon>Ceratopogonidae</taxon>
        <taxon>Ceratopogoninae</taxon>
        <taxon>Culicoides</taxon>
        <taxon>Monoculicoides</taxon>
    </lineage>
</organism>
<dbReference type="OMA" id="HHHMTIK"/>
<evidence type="ECO:0000256" key="10">
    <source>
        <dbReference type="ARBA" id="ARBA00022946"/>
    </source>
</evidence>
<keyword evidence="13" id="KW-0496">Mitochondrion</keyword>
<keyword evidence="14 17" id="KW-0472">Membrane</keyword>
<comment type="subcellular location">
    <subcellularLocation>
        <location evidence="2">Mitochondrion inner membrane</location>
        <topology evidence="2">Single-pass membrane protein</topology>
    </subcellularLocation>
</comment>
<dbReference type="PANTHER" id="PTHR13178">
    <property type="entry name" value="NADH-UBIQUINONE OXIDOREDUCTASE SGDH SUBUNIT"/>
    <property type="match status" value="1"/>
</dbReference>
<comment type="function">
    <text evidence="1">Accessory subunit of the mitochondrial membrane respiratory chain NADH dehydrogenase (Complex I), that is believed not to be involved in catalysis. Complex I functions in the transfer of electrons from NADH to the respiratory chain. The immediate electron acceptor for the enzyme is believed to be ubiquinone.</text>
</comment>
<evidence type="ECO:0000256" key="13">
    <source>
        <dbReference type="ARBA" id="ARBA00023128"/>
    </source>
</evidence>
<dbReference type="AlphaFoldDB" id="A0A336KRR0"/>
<evidence type="ECO:0000256" key="4">
    <source>
        <dbReference type="ARBA" id="ARBA00011533"/>
    </source>
</evidence>
<dbReference type="Pfam" id="PF09781">
    <property type="entry name" value="NDUF_B5"/>
    <property type="match status" value="1"/>
</dbReference>
<dbReference type="GO" id="GO:0005743">
    <property type="term" value="C:mitochondrial inner membrane"/>
    <property type="evidence" value="ECO:0007669"/>
    <property type="project" value="UniProtKB-SubCell"/>
</dbReference>
<keyword evidence="10" id="KW-0809">Transit peptide</keyword>